<organism evidence="3 4">
    <name type="scientific">Enteractinococcus fodinae</name>
    <dbReference type="NCBI Taxonomy" id="684663"/>
    <lineage>
        <taxon>Bacteria</taxon>
        <taxon>Bacillati</taxon>
        <taxon>Actinomycetota</taxon>
        <taxon>Actinomycetes</taxon>
        <taxon>Micrococcales</taxon>
        <taxon>Micrococcaceae</taxon>
    </lineage>
</organism>
<dbReference type="InterPro" id="IPR010178">
    <property type="entry name" value="Lit"/>
</dbReference>
<dbReference type="RefSeq" id="WP_310173883.1">
    <property type="nucleotide sequence ID" value="NZ_BAABHE010000003.1"/>
</dbReference>
<protein>
    <submittedName>
        <fullName evidence="3">Integral membrane protein (TIGR01906 family)</fullName>
    </submittedName>
</protein>
<accession>A0ABU2B1R8</accession>
<evidence type="ECO:0000313" key="4">
    <source>
        <dbReference type="Proteomes" id="UP001183794"/>
    </source>
</evidence>
<keyword evidence="4" id="KW-1185">Reference proteome</keyword>
<dbReference type="NCBIfam" id="TIGR01906">
    <property type="entry name" value="integ_TIGR01906"/>
    <property type="match status" value="1"/>
</dbReference>
<keyword evidence="2" id="KW-0812">Transmembrane</keyword>
<sequence>MSKQSWQPDEPAESEKPTAQQDPTPDPTVPIRATEPDTAPAAAPRRPRRRIDPEGEALHTGSTAKSRPSIDDLVTPQPVAAGSTATTPGTAPGATPSPNALPTEPLEDSFEDAAAARAKARERAVVGSPAAARVMQVVLAILAPLVILIAVIRLVASPVFLWFEYHRPGFPPDLYGMDTEQRLTLGSYGLDYLFNLAPPAYLADLRFANGNPVFTDAEVAHMVDVKQVMWGTMIGGLIAAVICLVLIVLLYRMRKGAIARALFAGALWFTIALTLLAIVAVFGWEAFFAGFHQVFFADGTWTFYQTDSLIRLYPGQFWIDAAAWIAGITLAIMIITMLLTAPTGRRRYRNEQAQRFLESQVLGDGSAARTQP</sequence>
<feature type="transmembrane region" description="Helical" evidence="2">
    <location>
        <begin position="137"/>
        <end position="163"/>
    </location>
</feature>
<feature type="transmembrane region" description="Helical" evidence="2">
    <location>
        <begin position="228"/>
        <end position="250"/>
    </location>
</feature>
<evidence type="ECO:0000256" key="2">
    <source>
        <dbReference type="SAM" id="Phobius"/>
    </source>
</evidence>
<gene>
    <name evidence="3" type="ORF">J2S62_001807</name>
</gene>
<evidence type="ECO:0000256" key="1">
    <source>
        <dbReference type="SAM" id="MobiDB-lite"/>
    </source>
</evidence>
<dbReference type="Pfam" id="PF07314">
    <property type="entry name" value="Lit"/>
    <property type="match status" value="1"/>
</dbReference>
<feature type="compositionally biased region" description="Low complexity" evidence="1">
    <location>
        <begin position="80"/>
        <end position="98"/>
    </location>
</feature>
<feature type="transmembrane region" description="Helical" evidence="2">
    <location>
        <begin position="321"/>
        <end position="341"/>
    </location>
</feature>
<feature type="transmembrane region" description="Helical" evidence="2">
    <location>
        <begin position="262"/>
        <end position="284"/>
    </location>
</feature>
<feature type="region of interest" description="Disordered" evidence="1">
    <location>
        <begin position="1"/>
        <end position="105"/>
    </location>
</feature>
<proteinExistence type="predicted"/>
<evidence type="ECO:0000313" key="3">
    <source>
        <dbReference type="EMBL" id="MDR7347550.1"/>
    </source>
</evidence>
<dbReference type="EMBL" id="JAVDYJ010000001">
    <property type="protein sequence ID" value="MDR7347550.1"/>
    <property type="molecule type" value="Genomic_DNA"/>
</dbReference>
<keyword evidence="2" id="KW-1133">Transmembrane helix</keyword>
<keyword evidence="2" id="KW-0472">Membrane</keyword>
<dbReference type="Proteomes" id="UP001183794">
    <property type="component" value="Unassembled WGS sequence"/>
</dbReference>
<reference evidence="3 4" key="1">
    <citation type="submission" date="2023-07" db="EMBL/GenBank/DDBJ databases">
        <title>Sequencing the genomes of 1000 actinobacteria strains.</title>
        <authorList>
            <person name="Klenk H.-P."/>
        </authorList>
    </citation>
    <scope>NUCLEOTIDE SEQUENCE [LARGE SCALE GENOMIC DNA]</scope>
    <source>
        <strain evidence="3 4">DSM 22966</strain>
    </source>
</reference>
<feature type="compositionally biased region" description="Low complexity" evidence="1">
    <location>
        <begin position="17"/>
        <end position="44"/>
    </location>
</feature>
<comment type="caution">
    <text evidence="3">The sequence shown here is derived from an EMBL/GenBank/DDBJ whole genome shotgun (WGS) entry which is preliminary data.</text>
</comment>
<name>A0ABU2B1R8_9MICC</name>